<reference evidence="4" key="1">
    <citation type="submission" date="2017-09" db="EMBL/GenBank/DDBJ databases">
        <title>Depth-based differentiation of microbial function through sediment-hosted aquifers and enrichment of novel symbionts in the deep terrestrial subsurface.</title>
        <authorList>
            <person name="Probst A.J."/>
            <person name="Ladd B."/>
            <person name="Jarett J.K."/>
            <person name="Geller-Mcgrath D.E."/>
            <person name="Sieber C.M.K."/>
            <person name="Emerson J.B."/>
            <person name="Anantharaman K."/>
            <person name="Thomas B.C."/>
            <person name="Malmstrom R."/>
            <person name="Stieglmeier M."/>
            <person name="Klingl A."/>
            <person name="Woyke T."/>
            <person name="Ryan C.M."/>
            <person name="Banfield J.F."/>
        </authorList>
    </citation>
    <scope>NUCLEOTIDE SEQUENCE [LARGE SCALE GENOMIC DNA]</scope>
</reference>
<protein>
    <submittedName>
        <fullName evidence="3">Glycosyl transferase family 1</fullName>
    </submittedName>
</protein>
<dbReference type="GO" id="GO:0016757">
    <property type="term" value="F:glycosyltransferase activity"/>
    <property type="evidence" value="ECO:0007669"/>
    <property type="project" value="InterPro"/>
</dbReference>
<comment type="caution">
    <text evidence="3">The sequence shown here is derived from an EMBL/GenBank/DDBJ whole genome shotgun (WGS) entry which is preliminary data.</text>
</comment>
<sequence length="79" mass="8559">VALYQQAEAFVFPSLLEGFGLPGVEAMAVGLPVLASNSSCLPEVYGPAAIYFDPLNVNEMASKIEKIISDKKLREKMIK</sequence>
<organism evidence="3 4">
    <name type="scientific">Candidatus Shapirobacteria bacterium CG10_big_fil_rev_8_21_14_0_10_38_14</name>
    <dbReference type="NCBI Taxonomy" id="1974483"/>
    <lineage>
        <taxon>Bacteria</taxon>
        <taxon>Candidatus Shapironibacteriota</taxon>
    </lineage>
</organism>
<dbReference type="Pfam" id="PF00534">
    <property type="entry name" value="Glycos_transf_1"/>
    <property type="match status" value="1"/>
</dbReference>
<evidence type="ECO:0000259" key="2">
    <source>
        <dbReference type="Pfam" id="PF00534"/>
    </source>
</evidence>
<feature type="domain" description="Glycosyl transferase family 1" evidence="2">
    <location>
        <begin position="2"/>
        <end position="79"/>
    </location>
</feature>
<dbReference type="PANTHER" id="PTHR46401">
    <property type="entry name" value="GLYCOSYLTRANSFERASE WBBK-RELATED"/>
    <property type="match status" value="1"/>
</dbReference>
<feature type="non-terminal residue" evidence="3">
    <location>
        <position position="1"/>
    </location>
</feature>
<dbReference type="InterPro" id="IPR001296">
    <property type="entry name" value="Glyco_trans_1"/>
</dbReference>
<evidence type="ECO:0000256" key="1">
    <source>
        <dbReference type="ARBA" id="ARBA00022679"/>
    </source>
</evidence>
<dbReference type="EMBL" id="PFEL01000010">
    <property type="protein sequence ID" value="PJE69360.1"/>
    <property type="molecule type" value="Genomic_DNA"/>
</dbReference>
<proteinExistence type="predicted"/>
<dbReference type="SUPFAM" id="SSF53756">
    <property type="entry name" value="UDP-Glycosyltransferase/glycogen phosphorylase"/>
    <property type="match status" value="1"/>
</dbReference>
<evidence type="ECO:0000313" key="4">
    <source>
        <dbReference type="Proteomes" id="UP000229500"/>
    </source>
</evidence>
<feature type="non-terminal residue" evidence="3">
    <location>
        <position position="79"/>
    </location>
</feature>
<accession>A0A2M8L688</accession>
<name>A0A2M8L688_9BACT</name>
<dbReference type="GO" id="GO:0009103">
    <property type="term" value="P:lipopolysaccharide biosynthetic process"/>
    <property type="evidence" value="ECO:0007669"/>
    <property type="project" value="TreeGrafter"/>
</dbReference>
<dbReference type="Gene3D" id="3.40.50.2000">
    <property type="entry name" value="Glycogen Phosphorylase B"/>
    <property type="match status" value="1"/>
</dbReference>
<evidence type="ECO:0000313" key="3">
    <source>
        <dbReference type="EMBL" id="PJE69360.1"/>
    </source>
</evidence>
<keyword evidence="1 3" id="KW-0808">Transferase</keyword>
<dbReference type="PANTHER" id="PTHR46401:SF2">
    <property type="entry name" value="GLYCOSYLTRANSFERASE WBBK-RELATED"/>
    <property type="match status" value="1"/>
</dbReference>
<dbReference type="Proteomes" id="UP000229500">
    <property type="component" value="Unassembled WGS sequence"/>
</dbReference>
<dbReference type="AlphaFoldDB" id="A0A2M8L688"/>
<gene>
    <name evidence="3" type="ORF">COU96_00190</name>
</gene>